<sequence>MGRMMSETYVNRTNSDTFTSAKILRVASPFSSQFGFTILTLIAYFAVWRFASADSWISQAFFAEDHLGEWLQFAFCLATGVVALKTFRRASPKWLSAAILLGGVGMIFIGGEEISWGQRLFNFPSSEFFFLRNYQNETNLHNLLPLESNLIPYYIAAFVLGVVLNAIGFKLTPSGQKWPVADMFISSLIMAAFYFFLPMSQHIYFYEYTELWIYASIFIYTVRIRKNLLVENNRGVL</sequence>
<dbReference type="EMBL" id="LUKE01000004">
    <property type="protein sequence ID" value="KYG63065.1"/>
    <property type="molecule type" value="Genomic_DNA"/>
</dbReference>
<feature type="transmembrane region" description="Helical" evidence="1">
    <location>
        <begin position="30"/>
        <end position="50"/>
    </location>
</feature>
<feature type="transmembrane region" description="Helical" evidence="1">
    <location>
        <begin position="70"/>
        <end position="87"/>
    </location>
</feature>
<reference evidence="2 3" key="1">
    <citation type="submission" date="2016-03" db="EMBL/GenBank/DDBJ databases">
        <authorList>
            <person name="Ploux O."/>
        </authorList>
    </citation>
    <scope>NUCLEOTIDE SEQUENCE [LARGE SCALE GENOMIC DNA]</scope>
    <source>
        <strain evidence="2 3">R0</strain>
    </source>
</reference>
<dbReference type="Proteomes" id="UP000075320">
    <property type="component" value="Unassembled WGS sequence"/>
</dbReference>
<dbReference type="AlphaFoldDB" id="A0A150WHZ3"/>
<feature type="transmembrane region" description="Helical" evidence="1">
    <location>
        <begin position="150"/>
        <end position="168"/>
    </location>
</feature>
<keyword evidence="1" id="KW-0812">Transmembrane</keyword>
<keyword evidence="3" id="KW-1185">Reference proteome</keyword>
<feature type="transmembrane region" description="Helical" evidence="1">
    <location>
        <begin position="180"/>
        <end position="197"/>
    </location>
</feature>
<keyword evidence="1" id="KW-1133">Transmembrane helix</keyword>
<accession>A0A150WHZ3</accession>
<proteinExistence type="predicted"/>
<name>A0A150WHZ3_BDEBC</name>
<gene>
    <name evidence="2" type="ORF">AZI86_15205</name>
</gene>
<organism evidence="2 3">
    <name type="scientific">Bdellovibrio bacteriovorus</name>
    <dbReference type="NCBI Taxonomy" id="959"/>
    <lineage>
        <taxon>Bacteria</taxon>
        <taxon>Pseudomonadati</taxon>
        <taxon>Bdellovibrionota</taxon>
        <taxon>Bdellovibrionia</taxon>
        <taxon>Bdellovibrionales</taxon>
        <taxon>Pseudobdellovibrionaceae</taxon>
        <taxon>Bdellovibrio</taxon>
    </lineage>
</organism>
<protein>
    <submittedName>
        <fullName evidence="2">Uncharacterized protein</fullName>
    </submittedName>
</protein>
<dbReference type="OrthoDB" id="7067875at2"/>
<evidence type="ECO:0000313" key="3">
    <source>
        <dbReference type="Proteomes" id="UP000075320"/>
    </source>
</evidence>
<feature type="transmembrane region" description="Helical" evidence="1">
    <location>
        <begin position="94"/>
        <end position="111"/>
    </location>
</feature>
<evidence type="ECO:0000256" key="1">
    <source>
        <dbReference type="SAM" id="Phobius"/>
    </source>
</evidence>
<comment type="caution">
    <text evidence="2">The sequence shown here is derived from an EMBL/GenBank/DDBJ whole genome shotgun (WGS) entry which is preliminary data.</text>
</comment>
<keyword evidence="1" id="KW-0472">Membrane</keyword>
<evidence type="ECO:0000313" key="2">
    <source>
        <dbReference type="EMBL" id="KYG63065.1"/>
    </source>
</evidence>
<dbReference type="RefSeq" id="WP_061836140.1">
    <property type="nucleotide sequence ID" value="NZ_LUKE01000004.1"/>
</dbReference>